<keyword evidence="1" id="KW-0175">Coiled coil</keyword>
<accession>A0AAV0YHV7</accession>
<proteinExistence type="predicted"/>
<feature type="region of interest" description="Disordered" evidence="2">
    <location>
        <begin position="37"/>
        <end position="58"/>
    </location>
</feature>
<organism evidence="3 4">
    <name type="scientific">Vicia faba</name>
    <name type="common">Broad bean</name>
    <name type="synonym">Faba vulgaris</name>
    <dbReference type="NCBI Taxonomy" id="3906"/>
    <lineage>
        <taxon>Eukaryota</taxon>
        <taxon>Viridiplantae</taxon>
        <taxon>Streptophyta</taxon>
        <taxon>Embryophyta</taxon>
        <taxon>Tracheophyta</taxon>
        <taxon>Spermatophyta</taxon>
        <taxon>Magnoliopsida</taxon>
        <taxon>eudicotyledons</taxon>
        <taxon>Gunneridae</taxon>
        <taxon>Pentapetalae</taxon>
        <taxon>rosids</taxon>
        <taxon>fabids</taxon>
        <taxon>Fabales</taxon>
        <taxon>Fabaceae</taxon>
        <taxon>Papilionoideae</taxon>
        <taxon>50 kb inversion clade</taxon>
        <taxon>NPAAA clade</taxon>
        <taxon>Hologalegina</taxon>
        <taxon>IRL clade</taxon>
        <taxon>Fabeae</taxon>
        <taxon>Vicia</taxon>
    </lineage>
</organism>
<dbReference type="PANTHER" id="PTHR35502:SF2">
    <property type="entry name" value="PROTEIN MICROTUBULE BINDING PROTEIN 2C"/>
    <property type="match status" value="1"/>
</dbReference>
<reference evidence="3 4" key="1">
    <citation type="submission" date="2023-01" db="EMBL/GenBank/DDBJ databases">
        <authorList>
            <person name="Kreplak J."/>
        </authorList>
    </citation>
    <scope>NUCLEOTIDE SEQUENCE [LARGE SCALE GENOMIC DNA]</scope>
</reference>
<dbReference type="InterPro" id="IPR040289">
    <property type="entry name" value="MBP2C"/>
</dbReference>
<evidence type="ECO:0000313" key="4">
    <source>
        <dbReference type="Proteomes" id="UP001157006"/>
    </source>
</evidence>
<keyword evidence="4" id="KW-1185">Reference proteome</keyword>
<evidence type="ECO:0000256" key="2">
    <source>
        <dbReference type="SAM" id="MobiDB-lite"/>
    </source>
</evidence>
<gene>
    <name evidence="3" type="ORF">VFH_U059400</name>
</gene>
<name>A0AAV0YHV7_VICFA</name>
<comment type="caution">
    <text evidence="3">The sequence shown here is derived from an EMBL/GenBank/DDBJ whole genome shotgun (WGS) entry which is preliminary data.</text>
</comment>
<feature type="coiled-coil region" evidence="1">
    <location>
        <begin position="73"/>
        <end position="107"/>
    </location>
</feature>
<dbReference type="GO" id="GO:0008017">
    <property type="term" value="F:microtubule binding"/>
    <property type="evidence" value="ECO:0007669"/>
    <property type="project" value="InterPro"/>
</dbReference>
<dbReference type="Proteomes" id="UP001157006">
    <property type="component" value="Unassembled WGS sequence"/>
</dbReference>
<dbReference type="PANTHER" id="PTHR35502">
    <property type="entry name" value="PROTEIN MICROTUBULE BINDING PROTEIN 2C"/>
    <property type="match status" value="1"/>
</dbReference>
<dbReference type="GO" id="GO:0010497">
    <property type="term" value="P:plasmodesmata-mediated intercellular transport"/>
    <property type="evidence" value="ECO:0007669"/>
    <property type="project" value="InterPro"/>
</dbReference>
<dbReference type="EMBL" id="CATIWC010001426">
    <property type="protein sequence ID" value="CAI8584118.1"/>
    <property type="molecule type" value="Genomic_DNA"/>
</dbReference>
<dbReference type="AlphaFoldDB" id="A0AAV0YHV7"/>
<sequence length="134" mass="15483">MILWFFPYLGGYEYVVHDLFSLVAVTIFNVQQYISATKTRDHRAKEKGQNPDADSFSMFSGRAFTSEKDMEELNTLKEQIGYLQLKLKEKEELLKSADAKLDEMKHQVLEKGGSLKYTQQQLSDVKISKLPLKK</sequence>
<evidence type="ECO:0000313" key="3">
    <source>
        <dbReference type="EMBL" id="CAI8584118.1"/>
    </source>
</evidence>
<evidence type="ECO:0000256" key="1">
    <source>
        <dbReference type="SAM" id="Coils"/>
    </source>
</evidence>
<protein>
    <submittedName>
        <fullName evidence="3">Uncharacterized protein</fullName>
    </submittedName>
</protein>